<feature type="domain" description="UBC core" evidence="1">
    <location>
        <begin position="1"/>
        <end position="81"/>
    </location>
</feature>
<dbReference type="InterPro" id="IPR000608">
    <property type="entry name" value="UBC"/>
</dbReference>
<dbReference type="InterPro" id="IPR016135">
    <property type="entry name" value="UBQ-conjugating_enzyme/RWD"/>
</dbReference>
<protein>
    <submittedName>
        <fullName evidence="2">E2 ubiquitin-conjugating protein UBC6</fullName>
    </submittedName>
</protein>
<dbReference type="OrthoDB" id="1158011at2759"/>
<accession>A0A167C594</accession>
<dbReference type="RefSeq" id="XP_018733710.1">
    <property type="nucleotide sequence ID" value="XM_018881085.1"/>
</dbReference>
<organism evidence="2 3">
    <name type="scientific">Sugiyamaella lignohabitans</name>
    <dbReference type="NCBI Taxonomy" id="796027"/>
    <lineage>
        <taxon>Eukaryota</taxon>
        <taxon>Fungi</taxon>
        <taxon>Dikarya</taxon>
        <taxon>Ascomycota</taxon>
        <taxon>Saccharomycotina</taxon>
        <taxon>Dipodascomycetes</taxon>
        <taxon>Dipodascales</taxon>
        <taxon>Trichomonascaceae</taxon>
        <taxon>Sugiyamaella</taxon>
    </lineage>
</organism>
<dbReference type="SUPFAM" id="SSF54495">
    <property type="entry name" value="UBC-like"/>
    <property type="match status" value="1"/>
</dbReference>
<dbReference type="EMBL" id="CP014500">
    <property type="protein sequence ID" value="ANB11233.1"/>
    <property type="molecule type" value="Genomic_DNA"/>
</dbReference>
<evidence type="ECO:0000313" key="3">
    <source>
        <dbReference type="Proteomes" id="UP000189580"/>
    </source>
</evidence>
<evidence type="ECO:0000313" key="2">
    <source>
        <dbReference type="EMBL" id="ANB11233.1"/>
    </source>
</evidence>
<name>A0A167C594_9ASCO</name>
<dbReference type="GeneID" id="30036123"/>
<sequence>MMTPSGRFKTSTRLCLSISDYHPKTWNPAWSVSTILTGLLSFMVSDESTAGSMISTDEQKRKLARESLAWNVKYNVNFNIHFPEVAKKNSADLVAQQAQEALAASANSTASQKPNGVTQSGTATLVQAGAGQETEKTATTNTSGFSLGQKALCVVVVVASYVLASHLIQVYR</sequence>
<dbReference type="Proteomes" id="UP000189580">
    <property type="component" value="Chromosome c"/>
</dbReference>
<proteinExistence type="predicted"/>
<dbReference type="PROSITE" id="PS50127">
    <property type="entry name" value="UBC_2"/>
    <property type="match status" value="1"/>
</dbReference>
<dbReference type="KEGG" id="slb:AWJ20_4035"/>
<evidence type="ECO:0000259" key="1">
    <source>
        <dbReference type="PROSITE" id="PS50127"/>
    </source>
</evidence>
<dbReference type="AlphaFoldDB" id="A0A167C594"/>
<dbReference type="Gene3D" id="3.10.110.10">
    <property type="entry name" value="Ubiquitin Conjugating Enzyme"/>
    <property type="match status" value="1"/>
</dbReference>
<reference evidence="2 3" key="1">
    <citation type="submission" date="2016-02" db="EMBL/GenBank/DDBJ databases">
        <title>Complete genome sequence and transcriptome regulation of the pentose utilising yeast Sugiyamaella lignohabitans.</title>
        <authorList>
            <person name="Bellasio M."/>
            <person name="Peymann A."/>
            <person name="Valli M."/>
            <person name="Sipitzky M."/>
            <person name="Graf A."/>
            <person name="Sauer M."/>
            <person name="Marx H."/>
            <person name="Mattanovich D."/>
        </authorList>
    </citation>
    <scope>NUCLEOTIDE SEQUENCE [LARGE SCALE GENOMIC DNA]</scope>
    <source>
        <strain evidence="2 3">CBS 10342</strain>
    </source>
</reference>
<keyword evidence="3" id="KW-1185">Reference proteome</keyword>
<gene>
    <name evidence="2" type="primary">UBC6</name>
    <name evidence="2" type="ORF">AWJ20_4035</name>
</gene>